<reference evidence="2" key="1">
    <citation type="submission" date="2023-07" db="EMBL/GenBank/DDBJ databases">
        <title>Zobellia barbeyronii sp. nov., a new marine flavobacterium, isolated from green and red algae.</title>
        <authorList>
            <person name="Nedashkovskaya O.I."/>
            <person name="Otstavnykh N."/>
            <person name="Zhukova N."/>
            <person name="Guzev K."/>
            <person name="Chausova V."/>
            <person name="Tekutyeva L."/>
            <person name="Mikhailov V."/>
            <person name="Isaeva M."/>
        </authorList>
    </citation>
    <scope>NUCLEOTIDE SEQUENCE [LARGE SCALE GENOMIC DNA]</scope>
    <source>
        <strain evidence="2">KMM 6746</strain>
    </source>
</reference>
<proteinExistence type="predicted"/>
<comment type="caution">
    <text evidence="1">The sequence shown here is derived from an EMBL/GenBank/DDBJ whole genome shotgun (WGS) entry which is preliminary data.</text>
</comment>
<organism evidence="1 2">
    <name type="scientific">Zobellia barbeyronii</name>
    <dbReference type="NCBI Taxonomy" id="2748009"/>
    <lineage>
        <taxon>Bacteria</taxon>
        <taxon>Pseudomonadati</taxon>
        <taxon>Bacteroidota</taxon>
        <taxon>Flavobacteriia</taxon>
        <taxon>Flavobacteriales</taxon>
        <taxon>Flavobacteriaceae</taxon>
        <taxon>Zobellia</taxon>
    </lineage>
</organism>
<gene>
    <name evidence="1" type="ORF">HW347_05290</name>
</gene>
<evidence type="ECO:0000313" key="1">
    <source>
        <dbReference type="EMBL" id="MBT2160671.1"/>
    </source>
</evidence>
<dbReference type="RefSeq" id="WP_214610893.1">
    <property type="nucleotide sequence ID" value="NZ_JACATN010000002.1"/>
</dbReference>
<evidence type="ECO:0000313" key="2">
    <source>
        <dbReference type="Proteomes" id="UP000740413"/>
    </source>
</evidence>
<dbReference type="EMBL" id="JACATN010000002">
    <property type="protein sequence ID" value="MBT2160671.1"/>
    <property type="molecule type" value="Genomic_DNA"/>
</dbReference>
<sequence length="132" mass="15260">MSKIVSISLSFVILLQSFGICLYDVSQIDEFIEHAQFHSEQYGDNVIVFISKHYGELKATHDKEHQEEKEDHEQLPFQHQSHFSSATTFVLNSIKEDLKSLEVSEYKSRNFFYQAPSSSLHLEGILQPPRLS</sequence>
<name>A0ABS5WB94_9FLAO</name>
<protein>
    <submittedName>
        <fullName evidence="1">Uncharacterized protein</fullName>
    </submittedName>
</protein>
<accession>A0ABS5WB94</accession>
<keyword evidence="2" id="KW-1185">Reference proteome</keyword>
<dbReference type="Proteomes" id="UP000740413">
    <property type="component" value="Unassembled WGS sequence"/>
</dbReference>